<dbReference type="Proteomes" id="UP000094801">
    <property type="component" value="Unassembled WGS sequence"/>
</dbReference>
<protein>
    <submittedName>
        <fullName evidence="1">Uncharacterized protein</fullName>
    </submittedName>
</protein>
<organism evidence="1 2">
    <name type="scientific">[Candida] arabinofermentans NRRL YB-2248</name>
    <dbReference type="NCBI Taxonomy" id="983967"/>
    <lineage>
        <taxon>Eukaryota</taxon>
        <taxon>Fungi</taxon>
        <taxon>Dikarya</taxon>
        <taxon>Ascomycota</taxon>
        <taxon>Saccharomycotina</taxon>
        <taxon>Pichiomycetes</taxon>
        <taxon>Pichiales</taxon>
        <taxon>Pichiaceae</taxon>
        <taxon>Ogataea</taxon>
        <taxon>Ogataea/Candida clade</taxon>
    </lineage>
</organism>
<evidence type="ECO:0000313" key="2">
    <source>
        <dbReference type="Proteomes" id="UP000094801"/>
    </source>
</evidence>
<name>A0A1E4T5L4_9ASCO</name>
<dbReference type="OrthoDB" id="185373at2759"/>
<gene>
    <name evidence="1" type="ORF">CANARDRAFT_21999</name>
</gene>
<keyword evidence="2" id="KW-1185">Reference proteome</keyword>
<dbReference type="AlphaFoldDB" id="A0A1E4T5L4"/>
<accession>A0A1E4T5L4</accession>
<dbReference type="EMBL" id="KV453849">
    <property type="protein sequence ID" value="ODV87025.1"/>
    <property type="molecule type" value="Genomic_DNA"/>
</dbReference>
<proteinExistence type="predicted"/>
<sequence length="489" mass="56854">MIRVIRTRRYTTLNTSIVPITQDWTNLQQRLRKAKVKLKGTNYNSHNLNEFNLNVSDMIQYDLDLYTKTPEIKQSWSEKVKLRLKSKTNDDNVQLIPNNVGGVCWYDAICGFGNNDFTYPEFGDTIEQQLSTLQNLLYQSNDNLPDFQTLYNEKLLSYAKYHKPNIRDDLETIEFFTQYISLTKITNFSKTINERMKIKRETSGDDDMEFENLLNSSNSLIKIKEIYDKTTIMKITSTNYESMMMKIVQLVSQDNDNANCIFQILIDSINNGLKLTELETEILINLKLKDPKIPKSNPNKILNYINDVKSGVSLTSSIYSNLIAKYITKSSSTSISNEYIMEITKQMNELKVKPNRDILFQILEIKSKQQDLKTVINLIYLILIEFKITIDTKAIESIIKSLINCNEYIFCIHLISKLVKLNNKTTDLYNPTITQLSVLDYLNRFSNVEFLRYSMRPSTVMFDDLISVYENGDNLQLLNALKGLKEDYK</sequence>
<reference evidence="2" key="1">
    <citation type="submission" date="2016-04" db="EMBL/GenBank/DDBJ databases">
        <title>Comparative genomics of biotechnologically important yeasts.</title>
        <authorList>
            <consortium name="DOE Joint Genome Institute"/>
            <person name="Riley R."/>
            <person name="Haridas S."/>
            <person name="Wolfe K.H."/>
            <person name="Lopes M.R."/>
            <person name="Hittinger C.T."/>
            <person name="Goker M."/>
            <person name="Salamov A."/>
            <person name="Wisecaver J."/>
            <person name="Long T.M."/>
            <person name="Aerts A.L."/>
            <person name="Barry K."/>
            <person name="Choi C."/>
            <person name="Clum A."/>
            <person name="Coughlan A.Y."/>
            <person name="Deshpande S."/>
            <person name="Douglass A.P."/>
            <person name="Hanson S.J."/>
            <person name="Klenk H.-P."/>
            <person name="Labutti K."/>
            <person name="Lapidus A."/>
            <person name="Lindquist E."/>
            <person name="Lipzen A."/>
            <person name="Meier-Kolthoff J.P."/>
            <person name="Ohm R.A."/>
            <person name="Otillar R.P."/>
            <person name="Pangilinan J."/>
            <person name="Peng Y."/>
            <person name="Rokas A."/>
            <person name="Rosa C.A."/>
            <person name="Scheuner C."/>
            <person name="Sibirny A.A."/>
            <person name="Slot J.C."/>
            <person name="Stielow J.B."/>
            <person name="Sun H."/>
            <person name="Kurtzman C.P."/>
            <person name="Blackwell M."/>
            <person name="Grigoriev I.V."/>
            <person name="Jeffries T.W."/>
        </authorList>
    </citation>
    <scope>NUCLEOTIDE SEQUENCE [LARGE SCALE GENOMIC DNA]</scope>
    <source>
        <strain evidence="2">NRRL YB-2248</strain>
    </source>
</reference>
<evidence type="ECO:0000313" key="1">
    <source>
        <dbReference type="EMBL" id="ODV87025.1"/>
    </source>
</evidence>